<dbReference type="GO" id="GO:0005524">
    <property type="term" value="F:ATP binding"/>
    <property type="evidence" value="ECO:0007669"/>
    <property type="project" value="UniProtKB-KW"/>
</dbReference>
<dbReference type="EMBL" id="QUAL01000143">
    <property type="protein sequence ID" value="RIQ21855.1"/>
    <property type="molecule type" value="Genomic_DNA"/>
</dbReference>
<sequence>MRPPEKLTPALQELLENVDAERDEFLSLGDFGEQVNERLRRAFLPDMISDTLNIEGVHVNPRITLAVLDGLALAEADKYVEVEVRNVIDAHSLVDTLVREGYSLTPDLIRQVNFQIEKEIIPSAGSFRSKDVQISGAQIKPPAFAYVEARVQEICDSFSAYDHHHPVVLAAWIHRELAEVHPFEDGNGRTARLIQDLVLASARFLPVGIPAFRRQEYYDALQTADFGDLEPLIAMIANSQLTALTKARRVAKDPGVRKAAISRLLQGRNQAATRAREREYELWRRRVEELVEETQVWAAELEREVEGARLMRVKLWDPLPLDAWQEIRDRGFIRNSWIATIFISEPASPGFSILLAAKRIDKITTLDLRDRYSEVALQVVVADGENRYDFHYADPYVTVRAICPSEGGFEVLASVPGPAGASKRVTATEAVEALLTGAALKAGWSS</sequence>
<dbReference type="PANTHER" id="PTHR13504">
    <property type="entry name" value="FIDO DOMAIN-CONTAINING PROTEIN DDB_G0283145"/>
    <property type="match status" value="1"/>
</dbReference>
<dbReference type="RefSeq" id="WP_119660552.1">
    <property type="nucleotide sequence ID" value="NZ_QUAL01000143.1"/>
</dbReference>
<dbReference type="SUPFAM" id="SSF140931">
    <property type="entry name" value="Fic-like"/>
    <property type="match status" value="1"/>
</dbReference>
<dbReference type="InterPro" id="IPR003812">
    <property type="entry name" value="Fido"/>
</dbReference>
<evidence type="ECO:0000256" key="2">
    <source>
        <dbReference type="PIRSR" id="PIRSR640198-2"/>
    </source>
</evidence>
<dbReference type="Gene3D" id="1.10.3290.10">
    <property type="entry name" value="Fido-like domain"/>
    <property type="match status" value="1"/>
</dbReference>
<evidence type="ECO:0000256" key="1">
    <source>
        <dbReference type="PIRSR" id="PIRSR640198-1"/>
    </source>
</evidence>
<gene>
    <name evidence="4" type="ORF">DY240_14400</name>
</gene>
<keyword evidence="5" id="KW-1185">Reference proteome</keyword>
<reference evidence="4 5" key="1">
    <citation type="submission" date="2018-09" db="EMBL/GenBank/DDBJ databases">
        <title>Isolation, diversity and antifungal activity of actinobacteria from wheat.</title>
        <authorList>
            <person name="Han C."/>
        </authorList>
    </citation>
    <scope>NUCLEOTIDE SEQUENCE [LARGE SCALE GENOMIC DNA]</scope>
    <source>
        <strain evidence="4 5">NEAU-YY265</strain>
    </source>
</reference>
<evidence type="ECO:0000259" key="3">
    <source>
        <dbReference type="PROSITE" id="PS51459"/>
    </source>
</evidence>
<feature type="binding site" evidence="2">
    <location>
        <begin position="185"/>
        <end position="192"/>
    </location>
    <ligand>
        <name>ATP</name>
        <dbReference type="ChEBI" id="CHEBI:30616"/>
    </ligand>
</feature>
<keyword evidence="2" id="KW-0547">Nucleotide-binding</keyword>
<feature type="active site" evidence="1">
    <location>
        <position position="181"/>
    </location>
</feature>
<name>A0A418KQH8_9ACTN</name>
<dbReference type="OrthoDB" id="9813719at2"/>
<dbReference type="Proteomes" id="UP000284057">
    <property type="component" value="Unassembled WGS sequence"/>
</dbReference>
<keyword evidence="2" id="KW-0067">ATP-binding</keyword>
<organism evidence="4 5">
    <name type="scientific">Jiangella rhizosphaerae</name>
    <dbReference type="NCBI Taxonomy" id="2293569"/>
    <lineage>
        <taxon>Bacteria</taxon>
        <taxon>Bacillati</taxon>
        <taxon>Actinomycetota</taxon>
        <taxon>Actinomycetes</taxon>
        <taxon>Jiangellales</taxon>
        <taxon>Jiangellaceae</taxon>
        <taxon>Jiangella</taxon>
    </lineage>
</organism>
<dbReference type="Pfam" id="PF02661">
    <property type="entry name" value="Fic"/>
    <property type="match status" value="1"/>
</dbReference>
<dbReference type="InterPro" id="IPR040198">
    <property type="entry name" value="Fido_containing"/>
</dbReference>
<evidence type="ECO:0000313" key="5">
    <source>
        <dbReference type="Proteomes" id="UP000284057"/>
    </source>
</evidence>
<protein>
    <submittedName>
        <fullName evidence="4">Fic family protein</fullName>
    </submittedName>
</protein>
<evidence type="ECO:0000313" key="4">
    <source>
        <dbReference type="EMBL" id="RIQ21855.1"/>
    </source>
</evidence>
<feature type="binding site" evidence="2">
    <location>
        <begin position="217"/>
        <end position="218"/>
    </location>
    <ligand>
        <name>ATP</name>
        <dbReference type="ChEBI" id="CHEBI:30616"/>
    </ligand>
</feature>
<dbReference type="PROSITE" id="PS51459">
    <property type="entry name" value="FIDO"/>
    <property type="match status" value="1"/>
</dbReference>
<dbReference type="AlphaFoldDB" id="A0A418KQH8"/>
<comment type="caution">
    <text evidence="4">The sequence shown here is derived from an EMBL/GenBank/DDBJ whole genome shotgun (WGS) entry which is preliminary data.</text>
</comment>
<dbReference type="PANTHER" id="PTHR13504:SF38">
    <property type="entry name" value="FIDO DOMAIN-CONTAINING PROTEIN"/>
    <property type="match status" value="1"/>
</dbReference>
<accession>A0A418KQH8</accession>
<feature type="domain" description="Fido" evidence="3">
    <location>
        <begin position="104"/>
        <end position="238"/>
    </location>
</feature>
<proteinExistence type="predicted"/>
<dbReference type="InterPro" id="IPR036597">
    <property type="entry name" value="Fido-like_dom_sf"/>
</dbReference>